<name>A0AC34G4B6_9BILA</name>
<sequence length="307" mass="34871">MEFSYCNGVKSIRNGEKGLSKGQGMIDNTLQNSQSDTAESMHVENHPTLPDNSIQQNQIIQDAPINLEVSSNSTKATDEEEELLEAFRYFFNDNDENQKGAGLSLFEDTPAGIPKEIIEKVSAEDPFLHSIHQNGIDLDFPNLVPEQHHLYSAANGNVKNAYKSVKNKAFPDENENKQNIDPSLIQNNQSLSDSEMDEDESDEGKTDSSEMQCLKKEKRGRKPKYSTEKERKVARNKSSKKYNQNNTFQIRKANLVNDINGFESENLNLHGSLNLLKNQFLRKFNKIGYLFSDVENRQIEQKFMASI</sequence>
<evidence type="ECO:0000313" key="1">
    <source>
        <dbReference type="Proteomes" id="UP000887579"/>
    </source>
</evidence>
<reference evidence="2" key="1">
    <citation type="submission" date="2022-11" db="UniProtKB">
        <authorList>
            <consortium name="WormBaseParasite"/>
        </authorList>
    </citation>
    <scope>IDENTIFICATION</scope>
</reference>
<evidence type="ECO:0000313" key="2">
    <source>
        <dbReference type="WBParaSite" id="ES5_v2.g24494.t1"/>
    </source>
</evidence>
<organism evidence="1 2">
    <name type="scientific">Panagrolaimus sp. ES5</name>
    <dbReference type="NCBI Taxonomy" id="591445"/>
    <lineage>
        <taxon>Eukaryota</taxon>
        <taxon>Metazoa</taxon>
        <taxon>Ecdysozoa</taxon>
        <taxon>Nematoda</taxon>
        <taxon>Chromadorea</taxon>
        <taxon>Rhabditida</taxon>
        <taxon>Tylenchina</taxon>
        <taxon>Panagrolaimomorpha</taxon>
        <taxon>Panagrolaimoidea</taxon>
        <taxon>Panagrolaimidae</taxon>
        <taxon>Panagrolaimus</taxon>
    </lineage>
</organism>
<dbReference type="Proteomes" id="UP000887579">
    <property type="component" value="Unplaced"/>
</dbReference>
<proteinExistence type="predicted"/>
<protein>
    <submittedName>
        <fullName evidence="2">BZIP domain-containing protein</fullName>
    </submittedName>
</protein>
<dbReference type="WBParaSite" id="ES5_v2.g24494.t1">
    <property type="protein sequence ID" value="ES5_v2.g24494.t1"/>
    <property type="gene ID" value="ES5_v2.g24494"/>
</dbReference>
<accession>A0AC34G4B6</accession>